<dbReference type="RefSeq" id="XP_025363254.1">
    <property type="nucleotide sequence ID" value="XM_025507728.1"/>
</dbReference>
<dbReference type="EMBL" id="KZ819665">
    <property type="protein sequence ID" value="PWN28642.1"/>
    <property type="molecule type" value="Genomic_DNA"/>
</dbReference>
<evidence type="ECO:0000259" key="4">
    <source>
        <dbReference type="SMART" id="SM00382"/>
    </source>
</evidence>
<feature type="compositionally biased region" description="Low complexity" evidence="3">
    <location>
        <begin position="66"/>
        <end position="115"/>
    </location>
</feature>
<sequence length="942" mass="98977">MPLTRARQSSSQAHEQHDDGSDAIKQRLTRSSSSSSPLPVEVRLPPTLNKVFGSGSRTGSLHRTVSSPAHLLAQSSSSSGGEGSASDSCNTTTTTTPPSTRRGTTFSRSTSFTSRSSRRRRTSSHAADSGSESDDESRAFHGRLGGCNSQIETSDKPDDSNKENVAPIRNVGHAVLSAEALRAQEEATARGNGRSGAGMARSASSSGRLSLTMRRRGSSSSSSVSSFVSATTASTATTSNAAPTTRIMTRRAASQRAAAKSQASSPSSPSSRKRSRDGASCTDSLPATPMSRLRLDNSSQGSNEDEYFPSSSQGSSAVSSVFDDTGSMASSRGTTPGRDTEAIDPEDKATTPPQPEYSNVYAHARTLLRYNAGTGLEEQDSSSSSEVQVVGRDLERKALQAFMAQHFSSFAPPSESLEDLLDGNADSASLYICGLPGTGKTALVRSVLSEVLANNTTSAPPRVAFVNCMAVQHPRQIFVKVLQALGEEVKGASESHIEAEAERRMDKMMASTDAVAERTLIVLDEIDHLLASRAQQNVLYRLFAWASGSSNGCALIGIANSLDLTERFVPLLASKGAAPALLHFRPFESKEITEVLKARLTGLKSRYDGEEEDVHMNEAAQQQQAAPLHLFTPPALELLARKIAAATGDLRKALDAARLSIELVEGEERTQALANCTASGTGTNTEASKLLSHLTPSSAPKVGPKHILKVVTKVLGSPHLAKVRGLGLQAKLMLAALLIAAARAREGMPVLGSKGLKKSGPSGGAGEGEAVKVCDIESTYVSMLRDDGNYSALESSEVLEVFEGLEVQGILSLVTASGEGGTAEASTAAAHASSSGSSSVSPGAKRAARKHLAHASNRLARLLLPSEDVRKGITTVASLLESQQPSSASGEGLPTAAVVESIKRMLVTEEERISKSRGWEEGARQREEVRRAELGGGRGAVM</sequence>
<feature type="compositionally biased region" description="Basic and acidic residues" evidence="3">
    <location>
        <begin position="14"/>
        <end position="25"/>
    </location>
</feature>
<feature type="compositionally biased region" description="Basic and acidic residues" evidence="3">
    <location>
        <begin position="338"/>
        <end position="349"/>
    </location>
</feature>
<evidence type="ECO:0000256" key="1">
    <source>
        <dbReference type="ARBA" id="ARBA00006184"/>
    </source>
</evidence>
<feature type="compositionally biased region" description="Low complexity" evidence="3">
    <location>
        <begin position="310"/>
        <end position="320"/>
    </location>
</feature>
<dbReference type="AlphaFoldDB" id="A0A316UTQ5"/>
<dbReference type="GO" id="GO:0016887">
    <property type="term" value="F:ATP hydrolysis activity"/>
    <property type="evidence" value="ECO:0007669"/>
    <property type="project" value="InterPro"/>
</dbReference>
<reference evidence="5 6" key="1">
    <citation type="journal article" date="2018" name="Mol. Biol. Evol.">
        <title>Broad Genomic Sampling Reveals a Smut Pathogenic Ancestry of the Fungal Clade Ustilaginomycotina.</title>
        <authorList>
            <person name="Kijpornyongpan T."/>
            <person name="Mondo S.J."/>
            <person name="Barry K."/>
            <person name="Sandor L."/>
            <person name="Lee J."/>
            <person name="Lipzen A."/>
            <person name="Pangilinan J."/>
            <person name="LaButti K."/>
            <person name="Hainaut M."/>
            <person name="Henrissat B."/>
            <person name="Grigoriev I.V."/>
            <person name="Spatafora J.W."/>
            <person name="Aime M.C."/>
        </authorList>
    </citation>
    <scope>NUCLEOTIDE SEQUENCE [LARGE SCALE GENOMIC DNA]</scope>
    <source>
        <strain evidence="5 6">MCA 5214</strain>
    </source>
</reference>
<feature type="compositionally biased region" description="Polar residues" evidence="3">
    <location>
        <begin position="55"/>
        <end position="65"/>
    </location>
</feature>
<accession>A0A316UTQ5</accession>
<dbReference type="InterPro" id="IPR050311">
    <property type="entry name" value="ORC1/CDC6"/>
</dbReference>
<dbReference type="SUPFAM" id="SSF52540">
    <property type="entry name" value="P-loop containing nucleoside triphosphate hydrolases"/>
    <property type="match status" value="1"/>
</dbReference>
<dbReference type="InterPro" id="IPR003593">
    <property type="entry name" value="AAA+_ATPase"/>
</dbReference>
<dbReference type="Proteomes" id="UP000245884">
    <property type="component" value="Unassembled WGS sequence"/>
</dbReference>
<evidence type="ECO:0000313" key="5">
    <source>
        <dbReference type="EMBL" id="PWN28642.1"/>
    </source>
</evidence>
<dbReference type="STRING" id="1569628.A0A316UTQ5"/>
<dbReference type="PANTHER" id="PTHR10763:SF26">
    <property type="entry name" value="CELL DIVISION CONTROL PROTEIN 6 HOMOLOG"/>
    <property type="match status" value="1"/>
</dbReference>
<feature type="region of interest" description="Disordered" evidence="3">
    <location>
        <begin position="824"/>
        <end position="851"/>
    </location>
</feature>
<dbReference type="Gene3D" id="1.10.8.60">
    <property type="match status" value="1"/>
</dbReference>
<gene>
    <name evidence="5" type="ORF">BDZ90DRAFT_251303</name>
</gene>
<dbReference type="GO" id="GO:0003688">
    <property type="term" value="F:DNA replication origin binding"/>
    <property type="evidence" value="ECO:0007669"/>
    <property type="project" value="TreeGrafter"/>
</dbReference>
<dbReference type="InterPro" id="IPR049945">
    <property type="entry name" value="AAA_22"/>
</dbReference>
<feature type="domain" description="AAA+ ATPase" evidence="4">
    <location>
        <begin position="426"/>
        <end position="588"/>
    </location>
</feature>
<feature type="compositionally biased region" description="Polar residues" evidence="3">
    <location>
        <begin position="1"/>
        <end position="13"/>
    </location>
</feature>
<name>A0A316UTQ5_9BASI</name>
<keyword evidence="6" id="KW-1185">Reference proteome</keyword>
<dbReference type="Gene3D" id="3.40.50.300">
    <property type="entry name" value="P-loop containing nucleotide triphosphate hydrolases"/>
    <property type="match status" value="1"/>
</dbReference>
<organism evidence="5 6">
    <name type="scientific">Jaminaea rosea</name>
    <dbReference type="NCBI Taxonomy" id="1569628"/>
    <lineage>
        <taxon>Eukaryota</taxon>
        <taxon>Fungi</taxon>
        <taxon>Dikarya</taxon>
        <taxon>Basidiomycota</taxon>
        <taxon>Ustilaginomycotina</taxon>
        <taxon>Exobasidiomycetes</taxon>
        <taxon>Microstromatales</taxon>
        <taxon>Microstromatales incertae sedis</taxon>
        <taxon>Jaminaea</taxon>
    </lineage>
</organism>
<feature type="region of interest" description="Disordered" evidence="3">
    <location>
        <begin position="182"/>
        <end position="358"/>
    </location>
</feature>
<keyword evidence="2" id="KW-0235">DNA replication</keyword>
<dbReference type="GO" id="GO:0006270">
    <property type="term" value="P:DNA replication initiation"/>
    <property type="evidence" value="ECO:0007669"/>
    <property type="project" value="TreeGrafter"/>
</dbReference>
<proteinExistence type="inferred from homology"/>
<evidence type="ECO:0000313" key="6">
    <source>
        <dbReference type="Proteomes" id="UP000245884"/>
    </source>
</evidence>
<dbReference type="GO" id="GO:0005634">
    <property type="term" value="C:nucleus"/>
    <property type="evidence" value="ECO:0007669"/>
    <property type="project" value="TreeGrafter"/>
</dbReference>
<feature type="region of interest" description="Disordered" evidence="3">
    <location>
        <begin position="1"/>
        <end position="170"/>
    </location>
</feature>
<dbReference type="GO" id="GO:0033314">
    <property type="term" value="P:mitotic DNA replication checkpoint signaling"/>
    <property type="evidence" value="ECO:0007669"/>
    <property type="project" value="TreeGrafter"/>
</dbReference>
<evidence type="ECO:0000256" key="2">
    <source>
        <dbReference type="ARBA" id="ARBA00022705"/>
    </source>
</evidence>
<dbReference type="InterPro" id="IPR054425">
    <property type="entry name" value="Cdc6_ORC1-like_ATPase_lid"/>
</dbReference>
<dbReference type="SMART" id="SM00382">
    <property type="entry name" value="AAA"/>
    <property type="match status" value="1"/>
</dbReference>
<dbReference type="CDD" id="cd00009">
    <property type="entry name" value="AAA"/>
    <property type="match status" value="1"/>
</dbReference>
<dbReference type="Pfam" id="PF22606">
    <property type="entry name" value="Cdc6-ORC-like_ATPase_lid"/>
    <property type="match status" value="1"/>
</dbReference>
<comment type="similarity">
    <text evidence="1">Belongs to the CDC6/cdc18 family.</text>
</comment>
<feature type="compositionally biased region" description="Basic and acidic residues" evidence="3">
    <location>
        <begin position="913"/>
        <end position="933"/>
    </location>
</feature>
<feature type="compositionally biased region" description="Low complexity" evidence="3">
    <location>
        <begin position="189"/>
        <end position="270"/>
    </location>
</feature>
<feature type="compositionally biased region" description="Basic and acidic residues" evidence="3">
    <location>
        <begin position="153"/>
        <end position="162"/>
    </location>
</feature>
<evidence type="ECO:0000256" key="3">
    <source>
        <dbReference type="SAM" id="MobiDB-lite"/>
    </source>
</evidence>
<keyword evidence="5" id="KW-0378">Hydrolase</keyword>
<feature type="region of interest" description="Disordered" evidence="3">
    <location>
        <begin position="913"/>
        <end position="942"/>
    </location>
</feature>
<dbReference type="GeneID" id="37029551"/>
<dbReference type="PANTHER" id="PTHR10763">
    <property type="entry name" value="CELL DIVISION CONTROL PROTEIN 6-RELATED"/>
    <property type="match status" value="1"/>
</dbReference>
<protein>
    <submittedName>
        <fullName evidence="5">P-loop containing nucleoside triphosphate hydrolase protein</fullName>
    </submittedName>
</protein>
<feature type="compositionally biased region" description="Low complexity" evidence="3">
    <location>
        <begin position="824"/>
        <end position="845"/>
    </location>
</feature>
<dbReference type="OrthoDB" id="1926878at2759"/>
<dbReference type="Pfam" id="PF13401">
    <property type="entry name" value="AAA_22"/>
    <property type="match status" value="1"/>
</dbReference>
<dbReference type="InterPro" id="IPR027417">
    <property type="entry name" value="P-loop_NTPase"/>
</dbReference>